<evidence type="ECO:0000313" key="1">
    <source>
        <dbReference type="EMBL" id="KAK3936103.1"/>
    </source>
</evidence>
<proteinExistence type="predicted"/>
<dbReference type="InterPro" id="IPR036052">
    <property type="entry name" value="TrpB-like_PALP_sf"/>
</dbReference>
<comment type="caution">
    <text evidence="1">The sequence shown here is derived from an EMBL/GenBank/DDBJ whole genome shotgun (WGS) entry which is preliminary data.</text>
</comment>
<dbReference type="Gene3D" id="3.40.50.1100">
    <property type="match status" value="1"/>
</dbReference>
<dbReference type="Proteomes" id="UP001303473">
    <property type="component" value="Unassembled WGS sequence"/>
</dbReference>
<dbReference type="PANTHER" id="PTHR42937">
    <property type="match status" value="1"/>
</dbReference>
<evidence type="ECO:0000313" key="2">
    <source>
        <dbReference type="Proteomes" id="UP001303473"/>
    </source>
</evidence>
<reference evidence="2" key="1">
    <citation type="journal article" date="2023" name="Mol. Phylogenet. Evol.">
        <title>Genome-scale phylogeny and comparative genomics of the fungal order Sordariales.</title>
        <authorList>
            <person name="Hensen N."/>
            <person name="Bonometti L."/>
            <person name="Westerberg I."/>
            <person name="Brannstrom I.O."/>
            <person name="Guillou S."/>
            <person name="Cros-Aarteil S."/>
            <person name="Calhoun S."/>
            <person name="Haridas S."/>
            <person name="Kuo A."/>
            <person name="Mondo S."/>
            <person name="Pangilinan J."/>
            <person name="Riley R."/>
            <person name="LaButti K."/>
            <person name="Andreopoulos B."/>
            <person name="Lipzen A."/>
            <person name="Chen C."/>
            <person name="Yan M."/>
            <person name="Daum C."/>
            <person name="Ng V."/>
            <person name="Clum A."/>
            <person name="Steindorff A."/>
            <person name="Ohm R.A."/>
            <person name="Martin F."/>
            <person name="Silar P."/>
            <person name="Natvig D.O."/>
            <person name="Lalanne C."/>
            <person name="Gautier V."/>
            <person name="Ament-Velasquez S.L."/>
            <person name="Kruys A."/>
            <person name="Hutchinson M.I."/>
            <person name="Powell A.J."/>
            <person name="Barry K."/>
            <person name="Miller A.N."/>
            <person name="Grigoriev I.V."/>
            <person name="Debuchy R."/>
            <person name="Gladieux P."/>
            <person name="Hiltunen Thoren M."/>
            <person name="Johannesson H."/>
        </authorList>
    </citation>
    <scope>NUCLEOTIDE SEQUENCE [LARGE SCALE GENOMIC DNA]</scope>
    <source>
        <strain evidence="2">CBS 340.73</strain>
    </source>
</reference>
<accession>A0AAN6N0T1</accession>
<protein>
    <recommendedName>
        <fullName evidence="3">Tryptophan synthase beta chain-like PALP domain-containing protein</fullName>
    </recommendedName>
</protein>
<evidence type="ECO:0008006" key="3">
    <source>
        <dbReference type="Google" id="ProtNLM"/>
    </source>
</evidence>
<dbReference type="PANTHER" id="PTHR42937:SF1">
    <property type="entry name" value="DIAMINOPROPIONATE AMMONIA-LYASE"/>
    <property type="match status" value="1"/>
</dbReference>
<dbReference type="SUPFAM" id="SSF53686">
    <property type="entry name" value="Tryptophan synthase beta subunit-like PLP-dependent enzymes"/>
    <property type="match status" value="1"/>
</dbReference>
<keyword evidence="2" id="KW-1185">Reference proteome</keyword>
<sequence length="72" mass="7377">MCGMNCGTLSTTAWLALKEGVDASVVVEDKQAHEAVLELEGVGVKAGPCGAATLAAFTESDWGRRKARVGVG</sequence>
<gene>
    <name evidence="1" type="ORF">QBC46DRAFT_395888</name>
</gene>
<dbReference type="AlphaFoldDB" id="A0AAN6N0T1"/>
<organism evidence="1 2">
    <name type="scientific">Diplogelasinospora grovesii</name>
    <dbReference type="NCBI Taxonomy" id="303347"/>
    <lineage>
        <taxon>Eukaryota</taxon>
        <taxon>Fungi</taxon>
        <taxon>Dikarya</taxon>
        <taxon>Ascomycota</taxon>
        <taxon>Pezizomycotina</taxon>
        <taxon>Sordariomycetes</taxon>
        <taxon>Sordariomycetidae</taxon>
        <taxon>Sordariales</taxon>
        <taxon>Diplogelasinosporaceae</taxon>
        <taxon>Diplogelasinospora</taxon>
    </lineage>
</organism>
<dbReference type="EMBL" id="MU853894">
    <property type="protein sequence ID" value="KAK3936103.1"/>
    <property type="molecule type" value="Genomic_DNA"/>
</dbReference>
<name>A0AAN6N0T1_9PEZI</name>